<name>A0A7G2D748_9EURY</name>
<reference evidence="2 3" key="1">
    <citation type="submission" date="2020-09" db="EMBL/GenBank/DDBJ databases">
        <authorList>
            <person name="Courtine D."/>
        </authorList>
    </citation>
    <scope>NUCLEOTIDE SEQUENCE [LARGE SCALE GENOMIC DNA]</scope>
    <source>
        <strain evidence="2 3">IRI35c</strain>
    </source>
</reference>
<dbReference type="PANTHER" id="PTHR42879:SF5">
    <property type="entry name" value="SHORT-CHAIN ALCOHOL DEHYDROGENASE"/>
    <property type="match status" value="1"/>
</dbReference>
<dbReference type="AlphaFoldDB" id="A0A7G2D748"/>
<sequence>MGKRFISIPQLSHMPVKIDLNGLGVIVTASSRGIGFNIAKELLKRNARVVISSRSEGNLKKALDELSSYGEVYSVRTNLFDQKDLENLVKKSWELLGEVDALVWNAGNVRCEPCLLHEASYTDWIEASALHTVAPGYLTTLLVQAWLERKRKGILVYLNSVSIKEPMPPLVLADVTRAGLVQLAKSVSRTYGKHGIRAYSILLGSFDTPGARENLKAVAESRGEPFEETWEREVLARTPLHRTGRWEELGSLVAFLLSEGAEYMLGSTVVIDGAMTRGIDI</sequence>
<dbReference type="Proteomes" id="UP000516304">
    <property type="component" value="Chromosome TIRI35C"/>
</dbReference>
<comment type="similarity">
    <text evidence="1">Belongs to the short-chain dehydrogenases/reductases (SDR) family.</text>
</comment>
<dbReference type="Pfam" id="PF13561">
    <property type="entry name" value="adh_short_C2"/>
    <property type="match status" value="1"/>
</dbReference>
<dbReference type="EMBL" id="LR881183">
    <property type="protein sequence ID" value="CAD5244263.1"/>
    <property type="molecule type" value="Genomic_DNA"/>
</dbReference>
<dbReference type="InterPro" id="IPR050259">
    <property type="entry name" value="SDR"/>
</dbReference>
<dbReference type="CDD" id="cd05344">
    <property type="entry name" value="BKR_like_SDR_like"/>
    <property type="match status" value="1"/>
</dbReference>
<keyword evidence="3" id="KW-1185">Reference proteome</keyword>
<evidence type="ECO:0000313" key="3">
    <source>
        <dbReference type="Proteomes" id="UP000516304"/>
    </source>
</evidence>
<dbReference type="SUPFAM" id="SSF51735">
    <property type="entry name" value="NAD(P)-binding Rossmann-fold domains"/>
    <property type="match status" value="1"/>
</dbReference>
<dbReference type="EC" id="1.1.1.47" evidence="2"/>
<evidence type="ECO:0000256" key="1">
    <source>
        <dbReference type="ARBA" id="ARBA00006484"/>
    </source>
</evidence>
<dbReference type="GO" id="GO:0047936">
    <property type="term" value="F:glucose 1-dehydrogenase [NAD(P)+] activity"/>
    <property type="evidence" value="ECO:0007669"/>
    <property type="project" value="UniProtKB-EC"/>
</dbReference>
<dbReference type="PRINTS" id="PR00081">
    <property type="entry name" value="GDHRDH"/>
</dbReference>
<evidence type="ECO:0000313" key="2">
    <source>
        <dbReference type="EMBL" id="CAD5244263.1"/>
    </source>
</evidence>
<dbReference type="NCBIfam" id="NF006213">
    <property type="entry name" value="PRK08340.1"/>
    <property type="match status" value="1"/>
</dbReference>
<keyword evidence="2" id="KW-0560">Oxidoreductase</keyword>
<dbReference type="InterPro" id="IPR036291">
    <property type="entry name" value="NAD(P)-bd_dom_sf"/>
</dbReference>
<accession>A0A7G2D748</accession>
<dbReference type="KEGG" id="tcq:TIRI35C_1109"/>
<dbReference type="Gene3D" id="3.40.50.720">
    <property type="entry name" value="NAD(P)-binding Rossmann-like Domain"/>
    <property type="match status" value="1"/>
</dbReference>
<dbReference type="InterPro" id="IPR002347">
    <property type="entry name" value="SDR_fam"/>
</dbReference>
<protein>
    <submittedName>
        <fullName evidence="2">Glucose-1-dehydrogenase</fullName>
        <ecNumber evidence="2">1.1.1.47</ecNumber>
    </submittedName>
</protein>
<dbReference type="PANTHER" id="PTHR42879">
    <property type="entry name" value="3-OXOACYL-(ACYL-CARRIER-PROTEIN) REDUCTASE"/>
    <property type="match status" value="1"/>
</dbReference>
<proteinExistence type="inferred from homology"/>
<gene>
    <name evidence="2" type="ORF">TIRI35C_1109</name>
</gene>
<organism evidence="2 3">
    <name type="scientific">Thermococcus camini</name>
    <dbReference type="NCBI Taxonomy" id="2016373"/>
    <lineage>
        <taxon>Archaea</taxon>
        <taxon>Methanobacteriati</taxon>
        <taxon>Methanobacteriota</taxon>
        <taxon>Thermococci</taxon>
        <taxon>Thermococcales</taxon>
        <taxon>Thermococcaceae</taxon>
        <taxon>Thermococcus</taxon>
    </lineage>
</organism>